<dbReference type="Proteomes" id="UP000281343">
    <property type="component" value="Unassembled WGS sequence"/>
</dbReference>
<dbReference type="RefSeq" id="WP_121896952.1">
    <property type="nucleotide sequence ID" value="NZ_RCNT01000002.1"/>
</dbReference>
<accession>A0A3L9Y6D2</accession>
<gene>
    <name evidence="6" type="ORF">D9R08_05075</name>
</gene>
<reference evidence="6 7" key="1">
    <citation type="submission" date="2018-10" db="EMBL/GenBank/DDBJ databases">
        <authorList>
            <person name="Jung H.S."/>
            <person name="Jeon C.O."/>
        </authorList>
    </citation>
    <scope>NUCLEOTIDE SEQUENCE [LARGE SCALE GENOMIC DNA]</scope>
    <source>
        <strain evidence="6 7">MA-7-27</strain>
    </source>
</reference>
<evidence type="ECO:0008006" key="8">
    <source>
        <dbReference type="Google" id="ProtNLM"/>
    </source>
</evidence>
<evidence type="ECO:0000313" key="7">
    <source>
        <dbReference type="Proteomes" id="UP000281343"/>
    </source>
</evidence>
<keyword evidence="7" id="KW-1185">Reference proteome</keyword>
<feature type="transmembrane region" description="Helical" evidence="5">
    <location>
        <begin position="192"/>
        <end position="217"/>
    </location>
</feature>
<keyword evidence="4 5" id="KW-0472">Membrane</keyword>
<keyword evidence="2 5" id="KW-0812">Transmembrane</keyword>
<evidence type="ECO:0000256" key="3">
    <source>
        <dbReference type="ARBA" id="ARBA00022989"/>
    </source>
</evidence>
<evidence type="ECO:0000256" key="5">
    <source>
        <dbReference type="SAM" id="Phobius"/>
    </source>
</evidence>
<dbReference type="InterPro" id="IPR059112">
    <property type="entry name" value="CysZ/EI24"/>
</dbReference>
<name>A0A3L9Y6D2_9RHOB</name>
<proteinExistence type="predicted"/>
<comment type="subcellular location">
    <subcellularLocation>
        <location evidence="1">Membrane</location>
        <topology evidence="1">Multi-pass membrane protein</topology>
    </subcellularLocation>
</comment>
<keyword evidence="3 5" id="KW-1133">Transmembrane helix</keyword>
<feature type="transmembrane region" description="Helical" evidence="5">
    <location>
        <begin position="21"/>
        <end position="48"/>
    </location>
</feature>
<feature type="transmembrane region" description="Helical" evidence="5">
    <location>
        <begin position="128"/>
        <end position="146"/>
    </location>
</feature>
<protein>
    <recommendedName>
        <fullName evidence="8">Sulfate transporter family protein</fullName>
    </recommendedName>
</protein>
<dbReference type="OrthoDB" id="5421146at2"/>
<comment type="caution">
    <text evidence="6">The sequence shown here is derived from an EMBL/GenBank/DDBJ whole genome shotgun (WGS) entry which is preliminary data.</text>
</comment>
<evidence type="ECO:0000256" key="2">
    <source>
        <dbReference type="ARBA" id="ARBA00022692"/>
    </source>
</evidence>
<organism evidence="6 7">
    <name type="scientific">Rhodophyticola porphyridii</name>
    <dbReference type="NCBI Taxonomy" id="1852017"/>
    <lineage>
        <taxon>Bacteria</taxon>
        <taxon>Pseudomonadati</taxon>
        <taxon>Pseudomonadota</taxon>
        <taxon>Alphaproteobacteria</taxon>
        <taxon>Rhodobacterales</taxon>
        <taxon>Roseobacteraceae</taxon>
        <taxon>Rhodophyticola</taxon>
    </lineage>
</organism>
<evidence type="ECO:0000256" key="1">
    <source>
        <dbReference type="ARBA" id="ARBA00004141"/>
    </source>
</evidence>
<evidence type="ECO:0000256" key="4">
    <source>
        <dbReference type="ARBA" id="ARBA00023136"/>
    </source>
</evidence>
<sequence length="234" mass="25246">MIFSDFIKAVGQLSDRRFLGVLGLGLGLTVTLLAAFYAAFVILIGWLLPDSFSLPWFGEITWIDNALTIAGIPLMLLLSIFLMVPVASAFTGIFLDRIADAVEAQHYPHLPPARHIGFVEGLGDGLKFLGVIIGVNLVALVAYIAMPPLAPALFWIVNGILLGREYAQMVALRRRDAVGAAQFRNAHKVTIFAAGVLMAVPLTIPVVNLLVPVLGAATFTHLYHRLNAHPSRTG</sequence>
<dbReference type="EMBL" id="RCNT01000002">
    <property type="protein sequence ID" value="RMA43015.1"/>
    <property type="molecule type" value="Genomic_DNA"/>
</dbReference>
<feature type="transmembrane region" description="Helical" evidence="5">
    <location>
        <begin position="68"/>
        <end position="95"/>
    </location>
</feature>
<dbReference type="AlphaFoldDB" id="A0A3L9Y6D2"/>
<dbReference type="Pfam" id="PF07264">
    <property type="entry name" value="EI24"/>
    <property type="match status" value="1"/>
</dbReference>
<evidence type="ECO:0000313" key="6">
    <source>
        <dbReference type="EMBL" id="RMA43015.1"/>
    </source>
</evidence>